<dbReference type="PANTHER" id="PTHR33146:SF26">
    <property type="entry name" value="ENDONUCLEASE 4"/>
    <property type="match status" value="1"/>
</dbReference>
<dbReference type="PANTHER" id="PTHR33146">
    <property type="entry name" value="ENDONUCLEASE 4"/>
    <property type="match status" value="1"/>
</dbReference>
<evidence type="ECO:0000256" key="7">
    <source>
        <dbReference type="SAM" id="SignalP"/>
    </source>
</evidence>
<evidence type="ECO:0000256" key="4">
    <source>
        <dbReference type="ARBA" id="ARBA00022801"/>
    </source>
</evidence>
<dbReference type="GO" id="GO:0046872">
    <property type="term" value="F:metal ion binding"/>
    <property type="evidence" value="ECO:0007669"/>
    <property type="project" value="UniProtKB-KW"/>
</dbReference>
<keyword evidence="3" id="KW-0255">Endonuclease</keyword>
<accession>A0A9Q8U1Q2</accession>
<dbReference type="CDD" id="cd11010">
    <property type="entry name" value="S1-P1_nuclease"/>
    <property type="match status" value="1"/>
</dbReference>
<keyword evidence="5" id="KW-1015">Disulfide bond</keyword>
<evidence type="ECO:0000313" key="9">
    <source>
        <dbReference type="Proteomes" id="UP001056381"/>
    </source>
</evidence>
<keyword evidence="7" id="KW-0732">Signal</keyword>
<evidence type="ECO:0000256" key="5">
    <source>
        <dbReference type="ARBA" id="ARBA00023157"/>
    </source>
</evidence>
<evidence type="ECO:0000256" key="3">
    <source>
        <dbReference type="ARBA" id="ARBA00022759"/>
    </source>
</evidence>
<evidence type="ECO:0000256" key="1">
    <source>
        <dbReference type="ARBA" id="ARBA00022722"/>
    </source>
</evidence>
<keyword evidence="9" id="KW-1185">Reference proteome</keyword>
<dbReference type="Gene3D" id="1.10.575.10">
    <property type="entry name" value="P1 Nuclease"/>
    <property type="match status" value="1"/>
</dbReference>
<dbReference type="GO" id="GO:0016788">
    <property type="term" value="F:hydrolase activity, acting on ester bonds"/>
    <property type="evidence" value="ECO:0007669"/>
    <property type="project" value="InterPro"/>
</dbReference>
<protein>
    <submittedName>
        <fullName evidence="8">S1/P1 nuclease</fullName>
    </submittedName>
</protein>
<dbReference type="GO" id="GO:0006308">
    <property type="term" value="P:DNA catabolic process"/>
    <property type="evidence" value="ECO:0007669"/>
    <property type="project" value="InterPro"/>
</dbReference>
<keyword evidence="1" id="KW-0540">Nuclease</keyword>
<organism evidence="8 9">
    <name type="scientific">SAR86 cluster bacterium</name>
    <dbReference type="NCBI Taxonomy" id="2030880"/>
    <lineage>
        <taxon>Bacteria</taxon>
        <taxon>Pseudomonadati</taxon>
        <taxon>Pseudomonadota</taxon>
        <taxon>Gammaproteobacteria</taxon>
        <taxon>SAR86 cluster</taxon>
    </lineage>
</organism>
<dbReference type="InterPro" id="IPR003154">
    <property type="entry name" value="S1/P1nuclease"/>
</dbReference>
<keyword evidence="4" id="KW-0378">Hydrolase</keyword>
<dbReference type="Proteomes" id="UP001056381">
    <property type="component" value="Chromosome"/>
</dbReference>
<dbReference type="GO" id="GO:0004519">
    <property type="term" value="F:endonuclease activity"/>
    <property type="evidence" value="ECO:0007669"/>
    <property type="project" value="UniProtKB-KW"/>
</dbReference>
<evidence type="ECO:0000256" key="6">
    <source>
        <dbReference type="ARBA" id="ARBA00023180"/>
    </source>
</evidence>
<dbReference type="Pfam" id="PF02265">
    <property type="entry name" value="S1-P1_nuclease"/>
    <property type="match status" value="1"/>
</dbReference>
<name>A0A9Q8U1Q2_9GAMM</name>
<reference evidence="8" key="1">
    <citation type="submission" date="2022-05" db="EMBL/GenBank/DDBJ databases">
        <title>Single-amplified genomics reveal most streamlined microbe among free-living bacteria.</title>
        <authorList>
            <person name="Roda-Garcia J."/>
            <person name="Haro-Moreno J.M."/>
            <person name="Rodriguez-Valera F."/>
            <person name="Almagro-Moreno S."/>
            <person name="Lopez-Perez M."/>
        </authorList>
    </citation>
    <scope>NUCLEOTIDE SEQUENCE</scope>
    <source>
        <strain evidence="8">TMED112-D2-2</strain>
    </source>
</reference>
<evidence type="ECO:0000256" key="2">
    <source>
        <dbReference type="ARBA" id="ARBA00022723"/>
    </source>
</evidence>
<keyword evidence="2" id="KW-0479">Metal-binding</keyword>
<dbReference type="InterPro" id="IPR008947">
    <property type="entry name" value="PLipase_C/P1_nuclease_dom_sf"/>
</dbReference>
<feature type="signal peptide" evidence="7">
    <location>
        <begin position="1"/>
        <end position="23"/>
    </location>
</feature>
<proteinExistence type="predicted"/>
<feature type="chain" id="PRO_5040487301" evidence="7">
    <location>
        <begin position="24"/>
        <end position="260"/>
    </location>
</feature>
<gene>
    <name evidence="8" type="ORF">M9B40_02300</name>
</gene>
<dbReference type="EMBL" id="CP097966">
    <property type="protein sequence ID" value="URQ63613.1"/>
    <property type="molecule type" value="Genomic_DNA"/>
</dbReference>
<keyword evidence="6" id="KW-0325">Glycoprotein</keyword>
<dbReference type="SUPFAM" id="SSF48537">
    <property type="entry name" value="Phospholipase C/P1 nuclease"/>
    <property type="match status" value="1"/>
</dbReference>
<evidence type="ECO:0000313" key="8">
    <source>
        <dbReference type="EMBL" id="URQ63613.1"/>
    </source>
</evidence>
<sequence>MKFLNFKKIVLTLIIFTSFSAHAYWDKGHSAICQLAIDNLSEESKKEVNKIIGNDKKWCVWADTIKRDRPQTRSWHYVNLPEGVYEYSHDHCPAKGCIVSALIKQIEIFKNKDASKRKRKEALKFIGHFIGDVHNPLHIGYLSDLGGNRLEVETWNGNGKKTNMHRVWDGLIPNYALTKPLLFLDIEKASPIEIGMSHEERVIYWINENREILLSDAVGYVARQSFLDQAYFEKNVPIAYYRMSFAGSRLAYLIEELLGN</sequence>
<dbReference type="GO" id="GO:0003676">
    <property type="term" value="F:nucleic acid binding"/>
    <property type="evidence" value="ECO:0007669"/>
    <property type="project" value="InterPro"/>
</dbReference>
<dbReference type="AlphaFoldDB" id="A0A9Q8U1Q2"/>